<accession>G0U706</accession>
<dbReference type="EMBL" id="HE573026">
    <property type="protein sequence ID" value="CCC51663.1"/>
    <property type="molecule type" value="Genomic_DNA"/>
</dbReference>
<evidence type="ECO:0000256" key="1">
    <source>
        <dbReference type="SAM" id="MobiDB-lite"/>
    </source>
</evidence>
<feature type="compositionally biased region" description="Basic and acidic residues" evidence="1">
    <location>
        <begin position="288"/>
        <end position="299"/>
    </location>
</feature>
<protein>
    <submittedName>
        <fullName evidence="2">Uncharacterized protein</fullName>
    </submittedName>
</protein>
<proteinExistence type="predicted"/>
<reference evidence="2" key="1">
    <citation type="journal article" date="2012" name="Proc. Natl. Acad. Sci. U.S.A.">
        <title>Antigenic diversity is generated by distinct evolutionary mechanisms in African trypanosome species.</title>
        <authorList>
            <person name="Jackson A.P."/>
            <person name="Berry A."/>
            <person name="Aslett M."/>
            <person name="Allison H.C."/>
            <person name="Burton P."/>
            <person name="Vavrova-Anderson J."/>
            <person name="Brown R."/>
            <person name="Browne H."/>
            <person name="Corton N."/>
            <person name="Hauser H."/>
            <person name="Gamble J."/>
            <person name="Gilderthorp R."/>
            <person name="Marcello L."/>
            <person name="McQuillan J."/>
            <person name="Otto T.D."/>
            <person name="Quail M.A."/>
            <person name="Sanders M.J."/>
            <person name="van Tonder A."/>
            <person name="Ginger M.L."/>
            <person name="Field M.C."/>
            <person name="Barry J.D."/>
            <person name="Hertz-Fowler C."/>
            <person name="Berriman M."/>
        </authorList>
    </citation>
    <scope>NUCLEOTIDE SEQUENCE</scope>
    <source>
        <strain evidence="2">Y486</strain>
    </source>
</reference>
<feature type="region of interest" description="Disordered" evidence="1">
    <location>
        <begin position="278"/>
        <end position="303"/>
    </location>
</feature>
<dbReference type="VEuPathDB" id="TriTrypDB:TvY486_1007100"/>
<organism evidence="2">
    <name type="scientific">Trypanosoma vivax (strain Y486)</name>
    <dbReference type="NCBI Taxonomy" id="1055687"/>
    <lineage>
        <taxon>Eukaryota</taxon>
        <taxon>Discoba</taxon>
        <taxon>Euglenozoa</taxon>
        <taxon>Kinetoplastea</taxon>
        <taxon>Metakinetoplastina</taxon>
        <taxon>Trypanosomatida</taxon>
        <taxon>Trypanosomatidae</taxon>
        <taxon>Trypanosoma</taxon>
        <taxon>Duttonella</taxon>
    </lineage>
</organism>
<name>G0U706_TRYVY</name>
<gene>
    <name evidence="2" type="ORF">TVY486_1007100</name>
</gene>
<dbReference type="AlphaFoldDB" id="G0U706"/>
<sequence>MLTSFNQCFPDPLSGQWPATHHPILCECRQLYALVSVCCCVPSTHLLVLHDGVDSTVITSMPKGPMYLEMQITERTTGEAFCSFLVRAASSSVANKTYTESTHSRQVIILCLSGIASAVPAVLSALIDVLQFGLVRVGEVVRPVPSLRIVAYCNSRLYSTVLPEWLREGFTLSTYMSALSMESPAVIQSADPQRSNVVNRRHMLEVMLSDDGDALADTVTLSCDVVRYLRHLLVVVRSTICPIGAPGACIPSRVPVFLRLLKVIALLFAWPHERKPKIPTRKMASGSGERKLQEEHRQNQEPSEYEAMHITTFSRIVVSPAHVISLLCPMIAHLLAPHRNISHIHNAISMAPWARGTAGDNRAGCMDINPHGGEGSGEGIEVEPKCTLLELCDDKLMRWMLHGGEGANRERGDALGTLEFENRASTGVLDAGQEPLSYVECRELIRALIIQHSAPPKG</sequence>
<evidence type="ECO:0000313" key="2">
    <source>
        <dbReference type="EMBL" id="CCC51663.1"/>
    </source>
</evidence>